<dbReference type="KEGG" id="aal:EP13_05940"/>
<keyword evidence="1" id="KW-1133">Transmembrane helix</keyword>
<keyword evidence="3" id="KW-1185">Reference proteome</keyword>
<feature type="transmembrane region" description="Helical" evidence="1">
    <location>
        <begin position="27"/>
        <end position="49"/>
    </location>
</feature>
<accession>A0A075P4P6</accession>
<dbReference type="Proteomes" id="UP000056090">
    <property type="component" value="Chromosome"/>
</dbReference>
<sequence>MLLVILVTMVTLWNAYSWLHVGNLVWWKYFQVFTGPFVIYAFSVASITGNEPSWLSKNKESKV</sequence>
<keyword evidence="1" id="KW-0472">Membrane</keyword>
<proteinExistence type="predicted"/>
<evidence type="ECO:0000313" key="2">
    <source>
        <dbReference type="EMBL" id="AIF98277.1"/>
    </source>
</evidence>
<evidence type="ECO:0000313" key="3">
    <source>
        <dbReference type="Proteomes" id="UP000056090"/>
    </source>
</evidence>
<dbReference type="EMBL" id="CP008849">
    <property type="protein sequence ID" value="AIF98277.1"/>
    <property type="molecule type" value="Genomic_DNA"/>
</dbReference>
<protein>
    <submittedName>
        <fullName evidence="2">Uncharacterized protein</fullName>
    </submittedName>
</protein>
<evidence type="ECO:0000256" key="1">
    <source>
        <dbReference type="SAM" id="Phobius"/>
    </source>
</evidence>
<keyword evidence="1" id="KW-0812">Transmembrane</keyword>
<dbReference type="AlphaFoldDB" id="A0A075P4P6"/>
<gene>
    <name evidence="2" type="ORF">EP13_05940</name>
</gene>
<organism evidence="2 3">
    <name type="scientific">Alteromonas australica</name>
    <dbReference type="NCBI Taxonomy" id="589873"/>
    <lineage>
        <taxon>Bacteria</taxon>
        <taxon>Pseudomonadati</taxon>
        <taxon>Pseudomonadota</taxon>
        <taxon>Gammaproteobacteria</taxon>
        <taxon>Alteromonadales</taxon>
        <taxon>Alteromonadaceae</taxon>
        <taxon>Alteromonas/Salinimonas group</taxon>
        <taxon>Alteromonas</taxon>
    </lineage>
</organism>
<reference evidence="2 3" key="1">
    <citation type="submission" date="2014-06" db="EMBL/GenBank/DDBJ databases">
        <title>Genomes of Alteromonas australica, a world apart.</title>
        <authorList>
            <person name="Gonzaga A."/>
            <person name="Lopez-Perez M."/>
            <person name="Rodriguez-Valera F."/>
        </authorList>
    </citation>
    <scope>NUCLEOTIDE SEQUENCE [LARGE SCALE GENOMIC DNA]</scope>
    <source>
        <strain evidence="2 3">H 17</strain>
    </source>
</reference>
<name>A0A075P4P6_9ALTE</name>